<feature type="compositionally biased region" description="Low complexity" evidence="1">
    <location>
        <begin position="24"/>
        <end position="35"/>
    </location>
</feature>
<protein>
    <submittedName>
        <fullName evidence="2">Uncharacterized protein</fullName>
    </submittedName>
</protein>
<dbReference type="EMBL" id="JXYA01000010">
    <property type="protein sequence ID" value="KJZ11410.1"/>
    <property type="molecule type" value="Genomic_DNA"/>
</dbReference>
<dbReference type="AlphaFoldDB" id="A0A0F4QVX5"/>
<feature type="region of interest" description="Disordered" evidence="1">
    <location>
        <begin position="1"/>
        <end position="35"/>
    </location>
</feature>
<feature type="compositionally biased region" description="Polar residues" evidence="1">
    <location>
        <begin position="12"/>
        <end position="23"/>
    </location>
</feature>
<dbReference type="RefSeq" id="WP_046004035.1">
    <property type="nucleotide sequence ID" value="NZ_JXYA01000010.1"/>
</dbReference>
<accession>A0A0F4QVX5</accession>
<comment type="caution">
    <text evidence="2">The sequence shown here is derived from an EMBL/GenBank/DDBJ whole genome shotgun (WGS) entry which is preliminary data.</text>
</comment>
<dbReference type="PATRIC" id="fig|43658.5.peg.1230"/>
<dbReference type="OrthoDB" id="6282430at2"/>
<name>A0A0F4QVX5_9GAMM</name>
<proteinExistence type="predicted"/>
<sequence>MDISDTRWHAKTQASPANSHRSNTTTSQSSTQSTQVSVSSLAVRLKEAQQAIDAARLTQQPFTQNKSVSTWQAQNEQTAIGSAKFEFEQLSKSQLETIAMDPSNTFSEAEKVAAYEQWHALDQRALSELKRHSLKDDNAAASFETALDTHYQAFSDLAKAMLPDNYISQAQSHFESAVQDMSLSAQAKGSESEQYYALMVADLFGGNEPKVQNGAQGMSLNNLERSNYEFLTQQDRDVLADMYQYADQNDIDFTYIKKLASDLGNYRRHDDGKLLGNFNEGHFNADGQKLTVGFTQKDQATIGRLTNSGALSDSALDKGFVSFITQPGLGALSHRGSYQFLAHMAEVTAGMPASDSPAQFKTFTEANSTSERYVISHSEERISLPEPDVSCKNGVCEVTEKGRKNGVTLAQDSPGFAPPAELDLAQFDALYQLRNDPDTQKSAWFEWFFDK</sequence>
<reference evidence="2 3" key="1">
    <citation type="journal article" date="2015" name="BMC Genomics">
        <title>Genome mining reveals unlocked bioactive potential of marine Gram-negative bacteria.</title>
        <authorList>
            <person name="Machado H."/>
            <person name="Sonnenschein E.C."/>
            <person name="Melchiorsen J."/>
            <person name="Gram L."/>
        </authorList>
    </citation>
    <scope>NUCLEOTIDE SEQUENCE [LARGE SCALE GENOMIC DNA]</scope>
    <source>
        <strain evidence="2 3">S2471</strain>
    </source>
</reference>
<evidence type="ECO:0000256" key="1">
    <source>
        <dbReference type="SAM" id="MobiDB-lite"/>
    </source>
</evidence>
<evidence type="ECO:0000313" key="3">
    <source>
        <dbReference type="Proteomes" id="UP000033452"/>
    </source>
</evidence>
<gene>
    <name evidence="2" type="ORF">TW77_05890</name>
</gene>
<dbReference type="Proteomes" id="UP000033452">
    <property type="component" value="Unassembled WGS sequence"/>
</dbReference>
<organism evidence="2 3">
    <name type="scientific">Pseudoalteromonas rubra</name>
    <dbReference type="NCBI Taxonomy" id="43658"/>
    <lineage>
        <taxon>Bacteria</taxon>
        <taxon>Pseudomonadati</taxon>
        <taxon>Pseudomonadota</taxon>
        <taxon>Gammaproteobacteria</taxon>
        <taxon>Alteromonadales</taxon>
        <taxon>Pseudoalteromonadaceae</taxon>
        <taxon>Pseudoalteromonas</taxon>
    </lineage>
</organism>
<evidence type="ECO:0000313" key="2">
    <source>
        <dbReference type="EMBL" id="KJZ11410.1"/>
    </source>
</evidence>
<keyword evidence="3" id="KW-1185">Reference proteome</keyword>